<dbReference type="InParanoid" id="A0A1B6QPQ0"/>
<name>A0A1B6QPQ0_SORBI</name>
<sequence length="53" mass="5970">MWLILTSHRRSSTVFKKGECTWTEARNIAEQGQRHACMDRATEAASASLDSTE</sequence>
<protein>
    <submittedName>
        <fullName evidence="1">Uncharacterized protein</fullName>
    </submittedName>
</protein>
<reference evidence="2" key="2">
    <citation type="journal article" date="2018" name="Plant J.">
        <title>The Sorghum bicolor reference genome: improved assembly, gene annotations, a transcriptome atlas, and signatures of genome organization.</title>
        <authorList>
            <person name="McCormick R.F."/>
            <person name="Truong S.K."/>
            <person name="Sreedasyam A."/>
            <person name="Jenkins J."/>
            <person name="Shu S."/>
            <person name="Sims D."/>
            <person name="Kennedy M."/>
            <person name="Amirebrahimi M."/>
            <person name="Weers B.D."/>
            <person name="McKinley B."/>
            <person name="Mattison A."/>
            <person name="Morishige D.T."/>
            <person name="Grimwood J."/>
            <person name="Schmutz J."/>
            <person name="Mullet J.E."/>
        </authorList>
    </citation>
    <scope>NUCLEOTIDE SEQUENCE [LARGE SCALE GENOMIC DNA]</scope>
    <source>
        <strain evidence="2">cv. BTx623</strain>
    </source>
</reference>
<gene>
    <name evidence="1" type="ORF">SORBI_3001G459300</name>
</gene>
<dbReference type="EMBL" id="CM000760">
    <property type="protein sequence ID" value="KXG39894.1"/>
    <property type="molecule type" value="Genomic_DNA"/>
</dbReference>
<reference evidence="1 2" key="1">
    <citation type="journal article" date="2009" name="Nature">
        <title>The Sorghum bicolor genome and the diversification of grasses.</title>
        <authorList>
            <person name="Paterson A.H."/>
            <person name="Bowers J.E."/>
            <person name="Bruggmann R."/>
            <person name="Dubchak I."/>
            <person name="Grimwood J."/>
            <person name="Gundlach H."/>
            <person name="Haberer G."/>
            <person name="Hellsten U."/>
            <person name="Mitros T."/>
            <person name="Poliakov A."/>
            <person name="Schmutz J."/>
            <person name="Spannagl M."/>
            <person name="Tang H."/>
            <person name="Wang X."/>
            <person name="Wicker T."/>
            <person name="Bharti A.K."/>
            <person name="Chapman J."/>
            <person name="Feltus F.A."/>
            <person name="Gowik U."/>
            <person name="Grigoriev I.V."/>
            <person name="Lyons E."/>
            <person name="Maher C.A."/>
            <person name="Martis M."/>
            <person name="Narechania A."/>
            <person name="Otillar R.P."/>
            <person name="Penning B.W."/>
            <person name="Salamov A.A."/>
            <person name="Wang Y."/>
            <person name="Zhang L."/>
            <person name="Carpita N.C."/>
            <person name="Freeling M."/>
            <person name="Gingle A.R."/>
            <person name="Hash C.T."/>
            <person name="Keller B."/>
            <person name="Klein P."/>
            <person name="Kresovich S."/>
            <person name="McCann M.C."/>
            <person name="Ming R."/>
            <person name="Peterson D.G."/>
            <person name="Mehboob-ur-Rahman"/>
            <person name="Ware D."/>
            <person name="Westhoff P."/>
            <person name="Mayer K.F."/>
            <person name="Messing J."/>
            <person name="Rokhsar D.S."/>
        </authorList>
    </citation>
    <scope>NUCLEOTIDE SEQUENCE [LARGE SCALE GENOMIC DNA]</scope>
    <source>
        <strain evidence="2">cv. BTx623</strain>
    </source>
</reference>
<organism evidence="1 2">
    <name type="scientific">Sorghum bicolor</name>
    <name type="common">Sorghum</name>
    <name type="synonym">Sorghum vulgare</name>
    <dbReference type="NCBI Taxonomy" id="4558"/>
    <lineage>
        <taxon>Eukaryota</taxon>
        <taxon>Viridiplantae</taxon>
        <taxon>Streptophyta</taxon>
        <taxon>Embryophyta</taxon>
        <taxon>Tracheophyta</taxon>
        <taxon>Spermatophyta</taxon>
        <taxon>Magnoliopsida</taxon>
        <taxon>Liliopsida</taxon>
        <taxon>Poales</taxon>
        <taxon>Poaceae</taxon>
        <taxon>PACMAD clade</taxon>
        <taxon>Panicoideae</taxon>
        <taxon>Andropogonodae</taxon>
        <taxon>Andropogoneae</taxon>
        <taxon>Sorghinae</taxon>
        <taxon>Sorghum</taxon>
    </lineage>
</organism>
<keyword evidence="2" id="KW-1185">Reference proteome</keyword>
<accession>A0A1B6QPQ0</accession>
<evidence type="ECO:0000313" key="2">
    <source>
        <dbReference type="Proteomes" id="UP000000768"/>
    </source>
</evidence>
<evidence type="ECO:0000313" key="1">
    <source>
        <dbReference type="EMBL" id="KXG39894.1"/>
    </source>
</evidence>
<dbReference type="Proteomes" id="UP000000768">
    <property type="component" value="Chromosome 1"/>
</dbReference>
<dbReference type="Gramene" id="KXG39894">
    <property type="protein sequence ID" value="KXG39894"/>
    <property type="gene ID" value="SORBI_3001G459300"/>
</dbReference>
<dbReference type="AlphaFoldDB" id="A0A1B6QPQ0"/>
<proteinExistence type="predicted"/>